<dbReference type="GO" id="GO:0007220">
    <property type="term" value="P:Notch receptor processing"/>
    <property type="evidence" value="ECO:0007669"/>
    <property type="project" value="TreeGrafter"/>
</dbReference>
<dbReference type="PANTHER" id="PTHR21092">
    <property type="entry name" value="NICASTRIN"/>
    <property type="match status" value="1"/>
</dbReference>
<keyword evidence="12" id="KW-1185">Reference proteome</keyword>
<comment type="similarity">
    <text evidence="2">Belongs to the nicastrin family.</text>
</comment>
<dbReference type="Proteomes" id="UP000269221">
    <property type="component" value="Unassembled WGS sequence"/>
</dbReference>
<proteinExistence type="inferred from homology"/>
<evidence type="ECO:0000256" key="4">
    <source>
        <dbReference type="ARBA" id="ARBA00022692"/>
    </source>
</evidence>
<evidence type="ECO:0000256" key="7">
    <source>
        <dbReference type="ARBA" id="ARBA00022989"/>
    </source>
</evidence>
<sequence length="80" mass="8720">MWGRSGRRFRPLRGLGGSSLSGDTGVIHVVEKEEDLEWALSTGPNPPYMILLDGNLFSRKILMQLRGNSRISGLAVAAPL</sequence>
<dbReference type="InterPro" id="IPR008710">
    <property type="entry name" value="Nicastrin"/>
</dbReference>
<evidence type="ECO:0000313" key="11">
    <source>
        <dbReference type="EMBL" id="RMB90614.1"/>
    </source>
</evidence>
<dbReference type="GO" id="GO:0005886">
    <property type="term" value="C:plasma membrane"/>
    <property type="evidence" value="ECO:0007669"/>
    <property type="project" value="UniProtKB-ARBA"/>
</dbReference>
<dbReference type="OrthoDB" id="755951at2759"/>
<comment type="subcellular location">
    <subcellularLocation>
        <location evidence="1">Membrane</location>
        <topology evidence="1">Single-pass type I membrane protein</topology>
    </subcellularLocation>
</comment>
<dbReference type="GO" id="GO:0016485">
    <property type="term" value="P:protein processing"/>
    <property type="evidence" value="ECO:0007669"/>
    <property type="project" value="InterPro"/>
</dbReference>
<comment type="caution">
    <text evidence="11">The sequence shown here is derived from an EMBL/GenBank/DDBJ whole genome shotgun (WGS) entry which is preliminary data.</text>
</comment>
<reference evidence="11 12" key="1">
    <citation type="submission" date="2018-07" db="EMBL/GenBank/DDBJ databases">
        <title>A high quality draft genome assembly of the barn swallow (H. rustica rustica).</title>
        <authorList>
            <person name="Formenti G."/>
            <person name="Chiara M."/>
            <person name="Poveda L."/>
            <person name="Francoijs K.-J."/>
            <person name="Bonisoli-Alquati A."/>
            <person name="Canova L."/>
            <person name="Gianfranceschi L."/>
            <person name="Horner D.S."/>
            <person name="Saino N."/>
        </authorList>
    </citation>
    <scope>NUCLEOTIDE SEQUENCE [LARGE SCALE GENOMIC DNA]</scope>
    <source>
        <strain evidence="11">Chelidonia</strain>
        <tissue evidence="11">Blood</tissue>
    </source>
</reference>
<dbReference type="STRING" id="333673.A0A3M0IP96"/>
<dbReference type="PANTHER" id="PTHR21092:SF0">
    <property type="entry name" value="NICASTRIN"/>
    <property type="match status" value="1"/>
</dbReference>
<name>A0A3M0IP96_HIRRU</name>
<evidence type="ECO:0000256" key="6">
    <source>
        <dbReference type="ARBA" id="ARBA00022976"/>
    </source>
</evidence>
<evidence type="ECO:0000256" key="8">
    <source>
        <dbReference type="ARBA" id="ARBA00023136"/>
    </source>
</evidence>
<protein>
    <recommendedName>
        <fullName evidence="3">Nicastrin</fullName>
    </recommendedName>
</protein>
<keyword evidence="6" id="KW-0914">Notch signaling pathway</keyword>
<dbReference type="EMBL" id="QRBI01000246">
    <property type="protein sequence ID" value="RMB90614.1"/>
    <property type="molecule type" value="Genomic_DNA"/>
</dbReference>
<dbReference type="InterPro" id="IPR041084">
    <property type="entry name" value="Ncstrn_small"/>
</dbReference>
<gene>
    <name evidence="11" type="ORF">DUI87_32878</name>
</gene>
<evidence type="ECO:0000256" key="5">
    <source>
        <dbReference type="ARBA" id="ARBA00022729"/>
    </source>
</evidence>
<evidence type="ECO:0000256" key="2">
    <source>
        <dbReference type="ARBA" id="ARBA00007717"/>
    </source>
</evidence>
<dbReference type="AlphaFoldDB" id="A0A3M0IP96"/>
<keyword evidence="8" id="KW-0472">Membrane</keyword>
<feature type="domain" description="Nicastrin small lobe" evidence="10">
    <location>
        <begin position="17"/>
        <end position="77"/>
    </location>
</feature>
<evidence type="ECO:0000256" key="3">
    <source>
        <dbReference type="ARBA" id="ARBA00015303"/>
    </source>
</evidence>
<keyword evidence="9" id="KW-0325">Glycoprotein</keyword>
<evidence type="ECO:0000256" key="1">
    <source>
        <dbReference type="ARBA" id="ARBA00004479"/>
    </source>
</evidence>
<organism evidence="11 12">
    <name type="scientific">Hirundo rustica rustica</name>
    <dbReference type="NCBI Taxonomy" id="333673"/>
    <lineage>
        <taxon>Eukaryota</taxon>
        <taxon>Metazoa</taxon>
        <taxon>Chordata</taxon>
        <taxon>Craniata</taxon>
        <taxon>Vertebrata</taxon>
        <taxon>Euteleostomi</taxon>
        <taxon>Archelosauria</taxon>
        <taxon>Archosauria</taxon>
        <taxon>Dinosauria</taxon>
        <taxon>Saurischia</taxon>
        <taxon>Theropoda</taxon>
        <taxon>Coelurosauria</taxon>
        <taxon>Aves</taxon>
        <taxon>Neognathae</taxon>
        <taxon>Neoaves</taxon>
        <taxon>Telluraves</taxon>
        <taxon>Australaves</taxon>
        <taxon>Passeriformes</taxon>
        <taxon>Sylvioidea</taxon>
        <taxon>Hirundinidae</taxon>
        <taxon>Hirundo</taxon>
    </lineage>
</organism>
<dbReference type="Pfam" id="PF18266">
    <property type="entry name" value="Ncstrn_small"/>
    <property type="match status" value="1"/>
</dbReference>
<evidence type="ECO:0000313" key="12">
    <source>
        <dbReference type="Proteomes" id="UP000269221"/>
    </source>
</evidence>
<accession>A0A3M0IP96</accession>
<keyword evidence="7" id="KW-1133">Transmembrane helix</keyword>
<evidence type="ECO:0000256" key="9">
    <source>
        <dbReference type="ARBA" id="ARBA00023180"/>
    </source>
</evidence>
<evidence type="ECO:0000259" key="10">
    <source>
        <dbReference type="Pfam" id="PF18266"/>
    </source>
</evidence>
<dbReference type="GO" id="GO:0007219">
    <property type="term" value="P:Notch signaling pathway"/>
    <property type="evidence" value="ECO:0007669"/>
    <property type="project" value="UniProtKB-KW"/>
</dbReference>
<keyword evidence="4" id="KW-0812">Transmembrane</keyword>
<keyword evidence="5" id="KW-0732">Signal</keyword>